<accession>A0A8H2JMI4</accession>
<dbReference type="GO" id="GO:0009898">
    <property type="term" value="C:cytoplasmic side of plasma membrane"/>
    <property type="evidence" value="ECO:0007669"/>
    <property type="project" value="InterPro"/>
</dbReference>
<evidence type="ECO:0000256" key="2">
    <source>
        <dbReference type="ARBA" id="ARBA00022519"/>
    </source>
</evidence>
<keyword evidence="3 4" id="KW-0472">Membrane</keyword>
<dbReference type="Gene3D" id="3.40.1580.20">
    <property type="entry name" value="Syd protein"/>
    <property type="match status" value="1"/>
</dbReference>
<dbReference type="EMBL" id="SZVP01000016">
    <property type="protein sequence ID" value="TMM42644.1"/>
    <property type="molecule type" value="Genomic_DNA"/>
</dbReference>
<protein>
    <recommendedName>
        <fullName evidence="4">Protein Syd</fullName>
    </recommendedName>
</protein>
<comment type="similarity">
    <text evidence="4">Belongs to the Syd family.</text>
</comment>
<keyword evidence="2 4" id="KW-0997">Cell inner membrane</keyword>
<dbReference type="InterPro" id="IPR009948">
    <property type="entry name" value="Syd"/>
</dbReference>
<organism evidence="5 6">
    <name type="scientific">Colwellia ponticola</name>
    <dbReference type="NCBI Taxonomy" id="2304625"/>
    <lineage>
        <taxon>Bacteria</taxon>
        <taxon>Pseudomonadati</taxon>
        <taxon>Pseudomonadota</taxon>
        <taxon>Gammaproteobacteria</taxon>
        <taxon>Alteromonadales</taxon>
        <taxon>Colwelliaceae</taxon>
        <taxon>Colwellia</taxon>
    </lineage>
</organism>
<dbReference type="InterPro" id="IPR038228">
    <property type="entry name" value="Syd_sf"/>
</dbReference>
<evidence type="ECO:0000313" key="5">
    <source>
        <dbReference type="EMBL" id="TMM42644.1"/>
    </source>
</evidence>
<sequence length="199" mass="22757">MTATNKTLTQMLLTFSNNYSQQYIAQVGHLPTTEHDKQWLSPCEQGQHDEHHYYWQPVAITPDLLTKTNDEELSFANVESALNLELHPDIKTYFTTIFSGDIEASCDEGQLSLLFAWNKDDFARLQENIIGHILMKQRLKQAETVFFAVTDEEDMIISVDNHSGEVWVEQVGCKPHKKLSDSLVDFISQLTPYCLMSAN</sequence>
<dbReference type="RefSeq" id="WP_138624137.1">
    <property type="nucleotide sequence ID" value="NZ_SZVP01000016.1"/>
</dbReference>
<dbReference type="OrthoDB" id="5599437at2"/>
<comment type="function">
    <text evidence="4">Interacts with the SecY protein in vivo. May bind preferentially to an uncomplexed state of SecY, thus functioning either as a chelating agent for excess SecY in the cell or as a regulatory factor that negatively controls the translocase function.</text>
</comment>
<evidence type="ECO:0000256" key="1">
    <source>
        <dbReference type="ARBA" id="ARBA00022475"/>
    </source>
</evidence>
<dbReference type="Proteomes" id="UP000307702">
    <property type="component" value="Unassembled WGS sequence"/>
</dbReference>
<dbReference type="CDD" id="cd16323">
    <property type="entry name" value="Syd"/>
    <property type="match status" value="1"/>
</dbReference>
<dbReference type="NCBIfam" id="NF003439">
    <property type="entry name" value="PRK04968.1"/>
    <property type="match status" value="1"/>
</dbReference>
<comment type="caution">
    <text evidence="5">The sequence shown here is derived from an EMBL/GenBank/DDBJ whole genome shotgun (WGS) entry which is preliminary data.</text>
</comment>
<comment type="subcellular location">
    <subcellularLocation>
        <location evidence="4">Cell inner membrane</location>
        <topology evidence="4">Peripheral membrane protein</topology>
        <orientation evidence="4">Cytoplasmic side</orientation>
    </subcellularLocation>
    <text evidence="4">Loosely associated with the cytoplasmic side of the inner membrane, probably via SecY.</text>
</comment>
<evidence type="ECO:0000256" key="4">
    <source>
        <dbReference type="HAMAP-Rule" id="MF_01104"/>
    </source>
</evidence>
<evidence type="ECO:0000256" key="3">
    <source>
        <dbReference type="ARBA" id="ARBA00023136"/>
    </source>
</evidence>
<dbReference type="AlphaFoldDB" id="A0A8H2JMI4"/>
<name>A0A8H2JMI4_9GAMM</name>
<gene>
    <name evidence="4" type="primary">syd</name>
    <name evidence="5" type="ORF">FCS21_13845</name>
</gene>
<proteinExistence type="inferred from homology"/>
<keyword evidence="1 4" id="KW-1003">Cell membrane</keyword>
<dbReference type="Pfam" id="PF07348">
    <property type="entry name" value="Syd"/>
    <property type="match status" value="1"/>
</dbReference>
<evidence type="ECO:0000313" key="6">
    <source>
        <dbReference type="Proteomes" id="UP000307702"/>
    </source>
</evidence>
<keyword evidence="6" id="KW-1185">Reference proteome</keyword>
<dbReference type="HAMAP" id="MF_01104">
    <property type="entry name" value="Syd"/>
    <property type="match status" value="1"/>
</dbReference>
<reference evidence="5 6" key="1">
    <citation type="submission" date="2019-05" db="EMBL/GenBank/DDBJ databases">
        <title>Colwellia ponticola sp. nov., isolated from seawater.</title>
        <authorList>
            <person name="Yoon J.-H."/>
        </authorList>
    </citation>
    <scope>NUCLEOTIDE SEQUENCE [LARGE SCALE GENOMIC DNA]</scope>
    <source>
        <strain evidence="5 6">OISW-25</strain>
    </source>
</reference>